<keyword evidence="2" id="KW-1185">Reference proteome</keyword>
<sequence length="418" mass="45780">MHELDDWLRHFDPELFPYDSVIGAFHRVGKHFVDKELLADLAQARSTLPEDGTAQGAGRVLAAFLDTALDKWDGRYDYRTYLSLGVLPLPDGQEPAAIEPAGHQRDLLVAQLIADALRQELAAAEGDTDLFPEMRPPADLTAKRLRLGVRAVTPAMRRLGLPVADPAEGPEEAARQLWRQAAAAALPEELQTLRLSILPVYVSHDEYMFLRILQAFEVSFALLSVLLRQAVAELAGAGAARCAWLVGQADEALREAASLFPLLATMQVGSFRTFRLYTEGASAIQSRNYKMVESLCRVPDGPRLDSAAYLAVPEVREQVLTGRAGLAETLRAAQADGLITAPDRERLDEALAAFSATLLQWRQTHYRMAVRMLGEGRTGTGYTEGTPYLSSVRDIPVFEIPDADDDRAATPSESEASS</sequence>
<evidence type="ECO:0000313" key="2">
    <source>
        <dbReference type="Proteomes" id="UP000540506"/>
    </source>
</evidence>
<dbReference type="SUPFAM" id="SSF140959">
    <property type="entry name" value="Indolic compounds 2,3-dioxygenase-like"/>
    <property type="match status" value="1"/>
</dbReference>
<dbReference type="GO" id="GO:0019441">
    <property type="term" value="P:L-tryptophan catabolic process to kynurenine"/>
    <property type="evidence" value="ECO:0007669"/>
    <property type="project" value="InterPro"/>
</dbReference>
<dbReference type="EMBL" id="JACHJV010000001">
    <property type="protein sequence ID" value="MBB4922426.1"/>
    <property type="molecule type" value="Genomic_DNA"/>
</dbReference>
<proteinExistence type="predicted"/>
<keyword evidence="1" id="KW-0560">Oxidoreductase</keyword>
<keyword evidence="1" id="KW-0223">Dioxygenase</keyword>
<dbReference type="InterPro" id="IPR037217">
    <property type="entry name" value="Trp/Indoleamine_2_3_dOase-like"/>
</dbReference>
<organism evidence="1 2">
    <name type="scientific">Kitasatospora kifunensis</name>
    <name type="common">Streptomyces kifunensis</name>
    <dbReference type="NCBI Taxonomy" id="58351"/>
    <lineage>
        <taxon>Bacteria</taxon>
        <taxon>Bacillati</taxon>
        <taxon>Actinomycetota</taxon>
        <taxon>Actinomycetes</taxon>
        <taxon>Kitasatosporales</taxon>
        <taxon>Streptomycetaceae</taxon>
        <taxon>Kitasatospora</taxon>
    </lineage>
</organism>
<protein>
    <submittedName>
        <fullName evidence="1">Tryptophan 2,3-dioxygenase</fullName>
    </submittedName>
</protein>
<evidence type="ECO:0000313" key="1">
    <source>
        <dbReference type="EMBL" id="MBB4922426.1"/>
    </source>
</evidence>
<dbReference type="Gene3D" id="1.20.58.480">
    <property type="match status" value="1"/>
</dbReference>
<dbReference type="AlphaFoldDB" id="A0A7W7VTL3"/>
<name>A0A7W7VTL3_KITKI</name>
<dbReference type="Proteomes" id="UP000540506">
    <property type="component" value="Unassembled WGS sequence"/>
</dbReference>
<reference evidence="1 2" key="1">
    <citation type="submission" date="2020-08" db="EMBL/GenBank/DDBJ databases">
        <title>Sequencing the genomes of 1000 actinobacteria strains.</title>
        <authorList>
            <person name="Klenk H.-P."/>
        </authorList>
    </citation>
    <scope>NUCLEOTIDE SEQUENCE [LARGE SCALE GENOMIC DNA]</scope>
    <source>
        <strain evidence="1 2">DSM 41654</strain>
    </source>
</reference>
<accession>A0A7W7VTL3</accession>
<dbReference type="RefSeq" id="WP_221521475.1">
    <property type="nucleotide sequence ID" value="NZ_JACHJV010000001.1"/>
</dbReference>
<dbReference type="GO" id="GO:0051213">
    <property type="term" value="F:dioxygenase activity"/>
    <property type="evidence" value="ECO:0007669"/>
    <property type="project" value="UniProtKB-KW"/>
</dbReference>
<dbReference type="GO" id="GO:0046872">
    <property type="term" value="F:metal ion binding"/>
    <property type="evidence" value="ECO:0007669"/>
    <property type="project" value="InterPro"/>
</dbReference>
<dbReference type="GO" id="GO:0020037">
    <property type="term" value="F:heme binding"/>
    <property type="evidence" value="ECO:0007669"/>
    <property type="project" value="InterPro"/>
</dbReference>
<gene>
    <name evidence="1" type="ORF">FHR34_001419</name>
</gene>
<comment type="caution">
    <text evidence="1">The sequence shown here is derived from an EMBL/GenBank/DDBJ whole genome shotgun (WGS) entry which is preliminary data.</text>
</comment>